<comment type="function">
    <text evidence="6">GTPase that associates with the 50S ribosomal subunit and may have a role during protein synthesis or ribosome biogenesis.</text>
</comment>
<keyword evidence="12" id="KW-1185">Reference proteome</keyword>
<dbReference type="Gene3D" id="6.10.250.2860">
    <property type="match status" value="1"/>
</dbReference>
<dbReference type="InterPro" id="IPR032305">
    <property type="entry name" value="GTP-bd_M"/>
</dbReference>
<keyword evidence="3 6" id="KW-0547">Nucleotide-binding</keyword>
<keyword evidence="1 6" id="KW-0963">Cytoplasm</keyword>
<dbReference type="STRING" id="1141106.GCA_000308095_02054"/>
<dbReference type="CDD" id="cd01878">
    <property type="entry name" value="HflX"/>
    <property type="match status" value="1"/>
</dbReference>
<evidence type="ECO:0000256" key="2">
    <source>
        <dbReference type="ARBA" id="ARBA00022723"/>
    </source>
</evidence>
<feature type="binding site" evidence="8">
    <location>
        <position position="253"/>
    </location>
    <ligand>
        <name>Mg(2+)</name>
        <dbReference type="ChEBI" id="CHEBI:18420"/>
    </ligand>
</feature>
<dbReference type="Gene3D" id="3.40.50.300">
    <property type="entry name" value="P-loop containing nucleotide triphosphate hydrolases"/>
    <property type="match status" value="1"/>
</dbReference>
<dbReference type="PRINTS" id="PR00326">
    <property type="entry name" value="GTP1OBG"/>
</dbReference>
<dbReference type="EMBL" id="UHDP01000003">
    <property type="protein sequence ID" value="SUM46856.1"/>
    <property type="molecule type" value="Genomic_DNA"/>
</dbReference>
<name>A0A380G8U8_STAIN</name>
<feature type="binding site" evidence="8">
    <location>
        <position position="233"/>
    </location>
    <ligand>
        <name>Mg(2+)</name>
        <dbReference type="ChEBI" id="CHEBI:18420"/>
    </ligand>
</feature>
<dbReference type="SUPFAM" id="SSF52540">
    <property type="entry name" value="P-loop containing nucleoside triphosphate hydrolases"/>
    <property type="match status" value="1"/>
</dbReference>
<dbReference type="GO" id="GO:0046872">
    <property type="term" value="F:metal ion binding"/>
    <property type="evidence" value="ECO:0007669"/>
    <property type="project" value="UniProtKB-KW"/>
</dbReference>
<keyword evidence="4 8" id="KW-0460">Magnesium</keyword>
<dbReference type="AlphaFoldDB" id="A0A380G8U8"/>
<organism evidence="11 12">
    <name type="scientific">Staphylococcus intermedius NCTC 11048</name>
    <dbReference type="NCBI Taxonomy" id="1141106"/>
    <lineage>
        <taxon>Bacteria</taxon>
        <taxon>Bacillati</taxon>
        <taxon>Bacillota</taxon>
        <taxon>Bacilli</taxon>
        <taxon>Bacillales</taxon>
        <taxon>Staphylococcaceae</taxon>
        <taxon>Staphylococcus</taxon>
        <taxon>Staphylococcus intermedius group</taxon>
    </lineage>
</organism>
<dbReference type="InterPro" id="IPR030394">
    <property type="entry name" value="G_HFLX_dom"/>
</dbReference>
<keyword evidence="5 6" id="KW-0342">GTP-binding</keyword>
<dbReference type="Pfam" id="PF01926">
    <property type="entry name" value="MMR_HSR1"/>
    <property type="match status" value="1"/>
</dbReference>
<dbReference type="Proteomes" id="UP000255549">
    <property type="component" value="Unassembled WGS sequence"/>
</dbReference>
<dbReference type="FunFam" id="3.40.50.11060:FF:000001">
    <property type="entry name" value="GTPase HflX"/>
    <property type="match status" value="1"/>
</dbReference>
<evidence type="ECO:0000256" key="1">
    <source>
        <dbReference type="ARBA" id="ARBA00022490"/>
    </source>
</evidence>
<feature type="binding site" evidence="7">
    <location>
        <begin position="251"/>
        <end position="255"/>
    </location>
    <ligand>
        <name>GTP</name>
        <dbReference type="ChEBI" id="CHEBI:37565"/>
    </ligand>
</feature>
<dbReference type="GO" id="GO:0043022">
    <property type="term" value="F:ribosome binding"/>
    <property type="evidence" value="ECO:0007669"/>
    <property type="project" value="TreeGrafter"/>
</dbReference>
<keyword evidence="9" id="KW-0175">Coiled coil</keyword>
<feature type="domain" description="Hflx-type G" evidence="10">
    <location>
        <begin position="220"/>
        <end position="382"/>
    </location>
</feature>
<dbReference type="GO" id="GO:0003924">
    <property type="term" value="F:GTPase activity"/>
    <property type="evidence" value="ECO:0007669"/>
    <property type="project" value="UniProtKB-UniRule"/>
</dbReference>
<comment type="subcellular location">
    <subcellularLocation>
        <location evidence="6">Cytoplasm</location>
    </subcellularLocation>
    <text evidence="6">May associate with membranes.</text>
</comment>
<dbReference type="PIRSF" id="PIRSF006809">
    <property type="entry name" value="GTP-binding_hflX_prd"/>
    <property type="match status" value="1"/>
</dbReference>
<evidence type="ECO:0000313" key="11">
    <source>
        <dbReference type="EMBL" id="SUM46856.1"/>
    </source>
</evidence>
<feature type="binding site" evidence="7">
    <location>
        <begin position="360"/>
        <end position="362"/>
    </location>
    <ligand>
        <name>GTP</name>
        <dbReference type="ChEBI" id="CHEBI:37565"/>
    </ligand>
</feature>
<evidence type="ECO:0000313" key="12">
    <source>
        <dbReference type="Proteomes" id="UP000255549"/>
    </source>
</evidence>
<sequence length="426" mass="48930">MLEYVMTCQIENGDIMRKTELHSTEKVKETAVLIGVDLYQSHYDFESTMNELNALAYTCDLDVKGQWTQQKNQVDHKYYVGSGKLTEIQDFIDFHDIDVVVANDELTTAQSKNLNARLGIKVIDRTQLILEIFALRAKSKEGKLQVEYAQLDYLLPRLTGHGKSLSRLGGGIGTRGPGETKLETDRRHIRTRMNEIKRKLAEVEAHRERYRYQREQNRVFQVALIGYTNAGKSSWFNTLTAADTYEQDLLFATLDPKSRQLKINDGFEMVISDTVGFIQKLPTTLIEAFKSTLEEARQADLLIHVVDASHSEYKIQYDTVNEIVQELEMQDIPQVVIFNKKDLYTGTATPVAQYPSVFVSSKNEADIAKVKELLMQAIQKQFDFYSVQLPSSDADQLYHLKQHTLVTKLDYDEETDQYHIEGYQKQ</sequence>
<dbReference type="InterPro" id="IPR006073">
    <property type="entry name" value="GTP-bd"/>
</dbReference>
<dbReference type="InterPro" id="IPR042108">
    <property type="entry name" value="GTPase_HflX_N_sf"/>
</dbReference>
<proteinExistence type="inferred from homology"/>
<accession>A0A380G8U8</accession>
<dbReference type="NCBIfam" id="TIGR03156">
    <property type="entry name" value="GTP_HflX"/>
    <property type="match status" value="1"/>
</dbReference>
<feature type="coiled-coil region" evidence="9">
    <location>
        <begin position="186"/>
        <end position="213"/>
    </location>
</feature>
<dbReference type="Gene3D" id="3.40.50.11060">
    <property type="entry name" value="GTPase HflX, N-terminal domain"/>
    <property type="match status" value="1"/>
</dbReference>
<feature type="binding site" evidence="7">
    <location>
        <begin position="339"/>
        <end position="342"/>
    </location>
    <ligand>
        <name>GTP</name>
        <dbReference type="ChEBI" id="CHEBI:37565"/>
    </ligand>
</feature>
<keyword evidence="2 8" id="KW-0479">Metal-binding</keyword>
<dbReference type="InterPro" id="IPR027417">
    <property type="entry name" value="P-loop_NTPase"/>
</dbReference>
<reference evidence="11 12" key="1">
    <citation type="submission" date="2018-06" db="EMBL/GenBank/DDBJ databases">
        <authorList>
            <consortium name="Pathogen Informatics"/>
            <person name="Doyle S."/>
        </authorList>
    </citation>
    <scope>NUCLEOTIDE SEQUENCE [LARGE SCALE GENOMIC DNA]</scope>
    <source>
        <strain evidence="12">NCTC 11048</strain>
    </source>
</reference>
<dbReference type="InterPro" id="IPR025121">
    <property type="entry name" value="GTPase_HflX_N"/>
</dbReference>
<dbReference type="PANTHER" id="PTHR10229">
    <property type="entry name" value="GTP-BINDING PROTEIN HFLX"/>
    <property type="match status" value="1"/>
</dbReference>
<evidence type="ECO:0000259" key="10">
    <source>
        <dbReference type="PROSITE" id="PS51705"/>
    </source>
</evidence>
<dbReference type="GO" id="GO:0005525">
    <property type="term" value="F:GTP binding"/>
    <property type="evidence" value="ECO:0007669"/>
    <property type="project" value="UniProtKB-UniRule"/>
</dbReference>
<comment type="cofactor">
    <cofactor evidence="8">
        <name>Mg(2+)</name>
        <dbReference type="ChEBI" id="CHEBI:18420"/>
    </cofactor>
</comment>
<dbReference type="GO" id="GO:0005737">
    <property type="term" value="C:cytoplasm"/>
    <property type="evidence" value="ECO:0007669"/>
    <property type="project" value="UniProtKB-SubCell"/>
</dbReference>
<feature type="binding site" evidence="7">
    <location>
        <begin position="273"/>
        <end position="276"/>
    </location>
    <ligand>
        <name>GTP</name>
        <dbReference type="ChEBI" id="CHEBI:37565"/>
    </ligand>
</feature>
<gene>
    <name evidence="6 11" type="primary">hflX</name>
    <name evidence="11" type="ORF">NCTC11048_01923</name>
</gene>
<dbReference type="PANTHER" id="PTHR10229:SF0">
    <property type="entry name" value="GTP-BINDING PROTEIN 6-RELATED"/>
    <property type="match status" value="1"/>
</dbReference>
<protein>
    <recommendedName>
        <fullName evidence="6">GTPase HflX</fullName>
    </recommendedName>
    <alternativeName>
        <fullName evidence="6">GTP-binding protein HflX</fullName>
    </alternativeName>
</protein>
<evidence type="ECO:0000256" key="5">
    <source>
        <dbReference type="ARBA" id="ARBA00023134"/>
    </source>
</evidence>
<dbReference type="InterPro" id="IPR016496">
    <property type="entry name" value="GTPase_HflX"/>
</dbReference>
<feature type="binding site" evidence="7">
    <location>
        <begin position="226"/>
        <end position="233"/>
    </location>
    <ligand>
        <name>GTP</name>
        <dbReference type="ChEBI" id="CHEBI:37565"/>
    </ligand>
</feature>
<dbReference type="Pfam" id="PF16360">
    <property type="entry name" value="GTP-bdg_M"/>
    <property type="match status" value="1"/>
</dbReference>
<dbReference type="Pfam" id="PF13167">
    <property type="entry name" value="GTP-bdg_N"/>
    <property type="match status" value="1"/>
</dbReference>
<evidence type="ECO:0000256" key="7">
    <source>
        <dbReference type="PIRSR" id="PIRSR006809-1"/>
    </source>
</evidence>
<evidence type="ECO:0000256" key="4">
    <source>
        <dbReference type="ARBA" id="ARBA00022842"/>
    </source>
</evidence>
<evidence type="ECO:0000256" key="3">
    <source>
        <dbReference type="ARBA" id="ARBA00022741"/>
    </source>
</evidence>
<evidence type="ECO:0000256" key="6">
    <source>
        <dbReference type="HAMAP-Rule" id="MF_00900"/>
    </source>
</evidence>
<dbReference type="HAMAP" id="MF_00900">
    <property type="entry name" value="GTPase_HflX"/>
    <property type="match status" value="1"/>
</dbReference>
<comment type="subunit">
    <text evidence="6">Monomer. Associates with the 50S ribosomal subunit.</text>
</comment>
<comment type="similarity">
    <text evidence="6">Belongs to the TRAFAC class OBG-HflX-like GTPase superfamily. HflX GTPase family.</text>
</comment>
<dbReference type="PROSITE" id="PS51705">
    <property type="entry name" value="G_HFLX"/>
    <property type="match status" value="1"/>
</dbReference>
<evidence type="ECO:0000256" key="9">
    <source>
        <dbReference type="SAM" id="Coils"/>
    </source>
</evidence>
<evidence type="ECO:0000256" key="8">
    <source>
        <dbReference type="PIRSR" id="PIRSR006809-2"/>
    </source>
</evidence>